<evidence type="ECO:0000313" key="3">
    <source>
        <dbReference type="EMBL" id="NEH10875.1"/>
    </source>
</evidence>
<dbReference type="PANTHER" id="PTHR21180:SF32">
    <property type="entry name" value="ENDONUCLEASE_EXONUCLEASE_PHOSPHATASE FAMILY DOMAIN-CONTAINING PROTEIN 1"/>
    <property type="match status" value="1"/>
</dbReference>
<organism evidence="3 4">
    <name type="scientific">Bifidobacterium saimiriisciurei</name>
    <dbReference type="NCBI Taxonomy" id="2661627"/>
    <lineage>
        <taxon>Bacteria</taxon>
        <taxon>Bacillati</taxon>
        <taxon>Actinomycetota</taxon>
        <taxon>Actinomycetes</taxon>
        <taxon>Bifidobacteriales</taxon>
        <taxon>Bifidobacteriaceae</taxon>
        <taxon>Bifidobacterium</taxon>
    </lineage>
</organism>
<dbReference type="InterPro" id="IPR010994">
    <property type="entry name" value="RuvA_2-like"/>
</dbReference>
<evidence type="ECO:0000259" key="2">
    <source>
        <dbReference type="SMART" id="SM00278"/>
    </source>
</evidence>
<feature type="compositionally biased region" description="Low complexity" evidence="1">
    <location>
        <begin position="121"/>
        <end position="144"/>
    </location>
</feature>
<sequence length="236" mass="23849">MGAASSGPLPYLPVTAVPLPPDLGVESVDDSDAVAPSGPSTLLSTLAGVDRDDAGADALLERRSSRDATRLMLDGRRSAAIILILVLMLSASLTMLIQQSGHLADSSVPEGLAAGQTSATASPKRSASARESSPSASASDAPAPSQSPSPTPTVPSSSPSISSGGPSSNASGLIDLNTATAEQLDTINGIGPVTAQRILDHRARNGRFTSVDELLDVQGIGSKTLEKIRPYVTVGS</sequence>
<feature type="domain" description="Helix-hairpin-helix DNA-binding motif class 1" evidence="2">
    <location>
        <begin position="182"/>
        <end position="201"/>
    </location>
</feature>
<dbReference type="SUPFAM" id="SSF47781">
    <property type="entry name" value="RuvA domain 2-like"/>
    <property type="match status" value="1"/>
</dbReference>
<proteinExistence type="predicted"/>
<dbReference type="Proteomes" id="UP000475155">
    <property type="component" value="Unassembled WGS sequence"/>
</dbReference>
<feature type="compositionally biased region" description="Low complexity" evidence="1">
    <location>
        <begin position="154"/>
        <end position="171"/>
    </location>
</feature>
<gene>
    <name evidence="3" type="ORF">GFD18_01990</name>
</gene>
<dbReference type="PANTHER" id="PTHR21180">
    <property type="entry name" value="ENDONUCLEASE/EXONUCLEASE/PHOSPHATASE FAMILY DOMAIN-CONTAINING PROTEIN 1"/>
    <property type="match status" value="1"/>
</dbReference>
<dbReference type="Pfam" id="PF12836">
    <property type="entry name" value="HHH_3"/>
    <property type="match status" value="1"/>
</dbReference>
<reference evidence="3 4" key="1">
    <citation type="submission" date="2019-10" db="EMBL/GenBank/DDBJ databases">
        <title>Bifidobacterium from non-human primates.</title>
        <authorList>
            <person name="Modesto M."/>
        </authorList>
    </citation>
    <scope>NUCLEOTIDE SEQUENCE [LARGE SCALE GENOMIC DNA]</scope>
    <source>
        <strain evidence="3 4">SMA1</strain>
    </source>
</reference>
<dbReference type="NCBIfam" id="TIGR00426">
    <property type="entry name" value="competence protein ComEA helix-hairpin-helix repeat region"/>
    <property type="match status" value="1"/>
</dbReference>
<evidence type="ECO:0000256" key="1">
    <source>
        <dbReference type="SAM" id="MobiDB-lite"/>
    </source>
</evidence>
<dbReference type="InterPro" id="IPR051675">
    <property type="entry name" value="Endo/Exo/Phosphatase_dom_1"/>
</dbReference>
<feature type="domain" description="Helix-hairpin-helix DNA-binding motif class 1" evidence="2">
    <location>
        <begin position="212"/>
        <end position="231"/>
    </location>
</feature>
<dbReference type="RefSeq" id="WP_318644305.1">
    <property type="nucleotide sequence ID" value="NZ_WHZU01000002.1"/>
</dbReference>
<name>A0ABX0C8F9_9BIFI</name>
<dbReference type="EMBL" id="WHZU01000002">
    <property type="protein sequence ID" value="NEH10875.1"/>
    <property type="molecule type" value="Genomic_DNA"/>
</dbReference>
<accession>A0ABX0C8F9</accession>
<comment type="caution">
    <text evidence="3">The sequence shown here is derived from an EMBL/GenBank/DDBJ whole genome shotgun (WGS) entry which is preliminary data.</text>
</comment>
<dbReference type="InterPro" id="IPR003583">
    <property type="entry name" value="Hlx-hairpin-Hlx_DNA-bd_motif"/>
</dbReference>
<protein>
    <submittedName>
        <fullName evidence="3">Helix-hairpin-helix domain-containing protein</fullName>
    </submittedName>
</protein>
<evidence type="ECO:0000313" key="4">
    <source>
        <dbReference type="Proteomes" id="UP000475155"/>
    </source>
</evidence>
<dbReference type="SMART" id="SM00278">
    <property type="entry name" value="HhH1"/>
    <property type="match status" value="2"/>
</dbReference>
<dbReference type="Gene3D" id="1.10.150.320">
    <property type="entry name" value="Photosystem II 12 kDa extrinsic protein"/>
    <property type="match status" value="1"/>
</dbReference>
<dbReference type="InterPro" id="IPR004509">
    <property type="entry name" value="Competence_ComEA_HhH"/>
</dbReference>
<feature type="region of interest" description="Disordered" evidence="1">
    <location>
        <begin position="114"/>
        <end position="173"/>
    </location>
</feature>
<keyword evidence="4" id="KW-1185">Reference proteome</keyword>